<evidence type="ECO:0000259" key="2">
    <source>
        <dbReference type="SMART" id="SM00867"/>
    </source>
</evidence>
<dbReference type="Proteomes" id="UP000320496">
    <property type="component" value="Chromosome"/>
</dbReference>
<organism evidence="3 4">
    <name type="scientific">Maioricimonas rarisocia</name>
    <dbReference type="NCBI Taxonomy" id="2528026"/>
    <lineage>
        <taxon>Bacteria</taxon>
        <taxon>Pseudomonadati</taxon>
        <taxon>Planctomycetota</taxon>
        <taxon>Planctomycetia</taxon>
        <taxon>Planctomycetales</taxon>
        <taxon>Planctomycetaceae</taxon>
        <taxon>Maioricimonas</taxon>
    </lineage>
</organism>
<feature type="signal peptide" evidence="1">
    <location>
        <begin position="1"/>
        <end position="22"/>
    </location>
</feature>
<dbReference type="SUPFAM" id="SSF101874">
    <property type="entry name" value="YceI-like"/>
    <property type="match status" value="1"/>
</dbReference>
<sequence length="191" mass="21206" precursor="true">MARILFLAALVIVPTLSGVGQARGAEEYQIDPQHTSVTFKISHLGIAWVHGRFNEVEGNVKLDTDDPSNSTFEVRIPVSSIDTKVKKRDDHLRSADFFDVKKYPELTFKSTKVRRKEKGLEVTGDVTLHGVTKPLTFDLTGGEKAEFPDGVHRVGYSTSFVLKRSDFGMTTMLGPVGDEVHAEISFEAIRK</sequence>
<dbReference type="EMBL" id="CP036275">
    <property type="protein sequence ID" value="QDU37703.1"/>
    <property type="molecule type" value="Genomic_DNA"/>
</dbReference>
<protein>
    <recommendedName>
        <fullName evidence="2">Lipid/polyisoprenoid-binding YceI-like domain-containing protein</fullName>
    </recommendedName>
</protein>
<evidence type="ECO:0000313" key="3">
    <source>
        <dbReference type="EMBL" id="QDU37703.1"/>
    </source>
</evidence>
<feature type="domain" description="Lipid/polyisoprenoid-binding YceI-like" evidence="2">
    <location>
        <begin position="27"/>
        <end position="189"/>
    </location>
</feature>
<gene>
    <name evidence="3" type="ORF">Mal4_20190</name>
</gene>
<dbReference type="Gene3D" id="2.40.128.110">
    <property type="entry name" value="Lipid/polyisoprenoid-binding, YceI-like"/>
    <property type="match status" value="1"/>
</dbReference>
<dbReference type="AlphaFoldDB" id="A0A517Z5G1"/>
<feature type="chain" id="PRO_5022143387" description="Lipid/polyisoprenoid-binding YceI-like domain-containing protein" evidence="1">
    <location>
        <begin position="23"/>
        <end position="191"/>
    </location>
</feature>
<dbReference type="InterPro" id="IPR007372">
    <property type="entry name" value="Lipid/polyisoprenoid-bd_YceI"/>
</dbReference>
<dbReference type="PANTHER" id="PTHR34406:SF1">
    <property type="entry name" value="PROTEIN YCEI"/>
    <property type="match status" value="1"/>
</dbReference>
<dbReference type="InterPro" id="IPR036761">
    <property type="entry name" value="TTHA0802/YceI-like_sf"/>
</dbReference>
<proteinExistence type="predicted"/>
<dbReference type="SMART" id="SM00867">
    <property type="entry name" value="YceI"/>
    <property type="match status" value="1"/>
</dbReference>
<dbReference type="KEGG" id="mri:Mal4_20190"/>
<accession>A0A517Z5G1</accession>
<dbReference type="PANTHER" id="PTHR34406">
    <property type="entry name" value="PROTEIN YCEI"/>
    <property type="match status" value="1"/>
</dbReference>
<name>A0A517Z5G1_9PLAN</name>
<keyword evidence="4" id="KW-1185">Reference proteome</keyword>
<reference evidence="3 4" key="1">
    <citation type="submission" date="2019-02" db="EMBL/GenBank/DDBJ databases">
        <title>Deep-cultivation of Planctomycetes and their phenomic and genomic characterization uncovers novel biology.</title>
        <authorList>
            <person name="Wiegand S."/>
            <person name="Jogler M."/>
            <person name="Boedeker C."/>
            <person name="Pinto D."/>
            <person name="Vollmers J."/>
            <person name="Rivas-Marin E."/>
            <person name="Kohn T."/>
            <person name="Peeters S.H."/>
            <person name="Heuer A."/>
            <person name="Rast P."/>
            <person name="Oberbeckmann S."/>
            <person name="Bunk B."/>
            <person name="Jeske O."/>
            <person name="Meyerdierks A."/>
            <person name="Storesund J.E."/>
            <person name="Kallscheuer N."/>
            <person name="Luecker S."/>
            <person name="Lage O.M."/>
            <person name="Pohl T."/>
            <person name="Merkel B.J."/>
            <person name="Hornburger P."/>
            <person name="Mueller R.-W."/>
            <person name="Bruemmer F."/>
            <person name="Labrenz M."/>
            <person name="Spormann A.M."/>
            <person name="Op den Camp H."/>
            <person name="Overmann J."/>
            <person name="Amann R."/>
            <person name="Jetten M.S.M."/>
            <person name="Mascher T."/>
            <person name="Medema M.H."/>
            <person name="Devos D.P."/>
            <person name="Kaster A.-K."/>
            <person name="Ovreas L."/>
            <person name="Rohde M."/>
            <person name="Galperin M.Y."/>
            <person name="Jogler C."/>
        </authorList>
    </citation>
    <scope>NUCLEOTIDE SEQUENCE [LARGE SCALE GENOMIC DNA]</scope>
    <source>
        <strain evidence="3 4">Mal4</strain>
    </source>
</reference>
<keyword evidence="1" id="KW-0732">Signal</keyword>
<dbReference type="RefSeq" id="WP_197444278.1">
    <property type="nucleotide sequence ID" value="NZ_CP036275.1"/>
</dbReference>
<dbReference type="Pfam" id="PF04264">
    <property type="entry name" value="YceI"/>
    <property type="match status" value="1"/>
</dbReference>
<evidence type="ECO:0000256" key="1">
    <source>
        <dbReference type="SAM" id="SignalP"/>
    </source>
</evidence>
<evidence type="ECO:0000313" key="4">
    <source>
        <dbReference type="Proteomes" id="UP000320496"/>
    </source>
</evidence>